<evidence type="ECO:0000256" key="8">
    <source>
        <dbReference type="HAMAP-Rule" id="MF_00131"/>
    </source>
</evidence>
<keyword evidence="6 8" id="KW-0456">Lyase</keyword>
<dbReference type="InterPro" id="IPR011060">
    <property type="entry name" value="RibuloseP-bd_barrel"/>
</dbReference>
<dbReference type="UniPathway" id="UPA00035">
    <property type="reaction ID" value="UER00044"/>
</dbReference>
<comment type="pathway">
    <text evidence="1 8">Amino-acid biosynthesis; L-tryptophan biosynthesis; L-tryptophan from chorismate: step 5/5.</text>
</comment>
<dbReference type="InterPro" id="IPR002028">
    <property type="entry name" value="Trp_synthase_suA"/>
</dbReference>
<dbReference type="CDD" id="cd04724">
    <property type="entry name" value="Tryptophan_synthase_alpha"/>
    <property type="match status" value="1"/>
</dbReference>
<dbReference type="InterPro" id="IPR005517">
    <property type="entry name" value="Transl_elong_EFG/EF2_IV"/>
</dbReference>
<dbReference type="Proteomes" id="UP000236728">
    <property type="component" value="Unassembled WGS sequence"/>
</dbReference>
<dbReference type="RefSeq" id="WP_407641111.1">
    <property type="nucleotide sequence ID" value="NZ_FNVA01000005.1"/>
</dbReference>
<dbReference type="HAMAP" id="MF_00131">
    <property type="entry name" value="Trp_synth_alpha"/>
    <property type="match status" value="1"/>
</dbReference>
<dbReference type="EC" id="4.2.1.20" evidence="8"/>
<comment type="subunit">
    <text evidence="2 8">Tetramer of two alpha and two beta chains.</text>
</comment>
<evidence type="ECO:0000259" key="10">
    <source>
        <dbReference type="SMART" id="SM00889"/>
    </source>
</evidence>
<evidence type="ECO:0000313" key="11">
    <source>
        <dbReference type="EMBL" id="SEG45076.1"/>
    </source>
</evidence>
<dbReference type="AlphaFoldDB" id="A0A1H6ABF0"/>
<keyword evidence="4 8" id="KW-0822">Tryptophan biosynthesis</keyword>
<comment type="catalytic activity">
    <reaction evidence="7 8">
        <text>(1S,2R)-1-C-(indol-3-yl)glycerol 3-phosphate + L-serine = D-glyceraldehyde 3-phosphate + L-tryptophan + H2O</text>
        <dbReference type="Rhea" id="RHEA:10532"/>
        <dbReference type="ChEBI" id="CHEBI:15377"/>
        <dbReference type="ChEBI" id="CHEBI:33384"/>
        <dbReference type="ChEBI" id="CHEBI:57912"/>
        <dbReference type="ChEBI" id="CHEBI:58866"/>
        <dbReference type="ChEBI" id="CHEBI:59776"/>
        <dbReference type="EC" id="4.2.1.20"/>
    </reaction>
</comment>
<evidence type="ECO:0000256" key="9">
    <source>
        <dbReference type="RuleBase" id="RU003662"/>
    </source>
</evidence>
<evidence type="ECO:0000256" key="7">
    <source>
        <dbReference type="ARBA" id="ARBA00049047"/>
    </source>
</evidence>
<dbReference type="PROSITE" id="PS00167">
    <property type="entry name" value="TRP_SYNTHASE_ALPHA"/>
    <property type="match status" value="1"/>
</dbReference>
<evidence type="ECO:0000256" key="1">
    <source>
        <dbReference type="ARBA" id="ARBA00004733"/>
    </source>
</evidence>
<evidence type="ECO:0000256" key="6">
    <source>
        <dbReference type="ARBA" id="ARBA00023239"/>
    </source>
</evidence>
<evidence type="ECO:0000256" key="4">
    <source>
        <dbReference type="ARBA" id="ARBA00022822"/>
    </source>
</evidence>
<accession>A0A1H6ABF0</accession>
<evidence type="ECO:0000256" key="5">
    <source>
        <dbReference type="ARBA" id="ARBA00023141"/>
    </source>
</evidence>
<dbReference type="InterPro" id="IPR020568">
    <property type="entry name" value="Ribosomal_Su5_D2-typ_SF"/>
</dbReference>
<dbReference type="InterPro" id="IPR018204">
    <property type="entry name" value="Trp_synthase_alpha_AS"/>
</dbReference>
<dbReference type="GO" id="GO:0005829">
    <property type="term" value="C:cytosol"/>
    <property type="evidence" value="ECO:0007669"/>
    <property type="project" value="TreeGrafter"/>
</dbReference>
<dbReference type="NCBIfam" id="TIGR00262">
    <property type="entry name" value="trpA"/>
    <property type="match status" value="1"/>
</dbReference>
<dbReference type="SUPFAM" id="SSF54211">
    <property type="entry name" value="Ribosomal protein S5 domain 2-like"/>
    <property type="match status" value="1"/>
</dbReference>
<comment type="similarity">
    <text evidence="8 9">Belongs to the TrpA family.</text>
</comment>
<name>A0A1H6ABF0_9BACT</name>
<feature type="active site" description="Proton acceptor" evidence="8">
    <location>
        <position position="41"/>
    </location>
</feature>
<evidence type="ECO:0000256" key="2">
    <source>
        <dbReference type="ARBA" id="ARBA00011270"/>
    </source>
</evidence>
<gene>
    <name evidence="8" type="primary">trpA</name>
    <name evidence="11" type="ORF">SAMN05421819_2999</name>
</gene>
<dbReference type="Gene3D" id="3.20.20.70">
    <property type="entry name" value="Aldolase class I"/>
    <property type="match status" value="2"/>
</dbReference>
<protein>
    <recommendedName>
        <fullName evidence="8">Tryptophan synthase alpha chain</fullName>
        <ecNumber evidence="8">4.2.1.20</ecNumber>
    </recommendedName>
</protein>
<evidence type="ECO:0000256" key="3">
    <source>
        <dbReference type="ARBA" id="ARBA00022605"/>
    </source>
</evidence>
<sequence>MPITFSNKPGLVIYLTAGDPDLATTRDMAIAAIDNGADVIELGVPFSDPLADGPVIQRASERAVARGTRLTDVLGICKEIRAARPNAGLILFSYLNPVLQFAKVQQKIAGEIDARAEGEAKYVRVISPSGMYAHVKLRIEPNAEGMGLDFSVAPDFATGFDALSSDPRISPISAEYIPEIEAAVRDAARDGMTAGHERVDIRVVLTGGSSHEIESSPTAFRAAASMAFTEAAQKANPVVRIGMDAFAKAAKEAGADGVLLTDMIVEEAADYLRVMHEHGLAPVFLAAPTSPDARLKAIAENSGGFVYAISRTGITGTQQELAVGAKELVQRIKQFTTLPVALGFGVSTPEHVKTVGEFADAAVIGSAIVALIEKTLAAEAPAAVGAFVASLRGGVA</sequence>
<dbReference type="GO" id="GO:0004834">
    <property type="term" value="F:tryptophan synthase activity"/>
    <property type="evidence" value="ECO:0007669"/>
    <property type="project" value="UniProtKB-UniRule"/>
</dbReference>
<dbReference type="PANTHER" id="PTHR43406:SF1">
    <property type="entry name" value="TRYPTOPHAN SYNTHASE ALPHA CHAIN, CHLOROPLASTIC"/>
    <property type="match status" value="1"/>
</dbReference>
<keyword evidence="3 8" id="KW-0028">Amino-acid biosynthesis</keyword>
<keyword evidence="12" id="KW-1185">Reference proteome</keyword>
<dbReference type="SUPFAM" id="SSF51366">
    <property type="entry name" value="Ribulose-phoshate binding barrel"/>
    <property type="match status" value="2"/>
</dbReference>
<dbReference type="Pfam" id="PF00290">
    <property type="entry name" value="Trp_syntA"/>
    <property type="match status" value="2"/>
</dbReference>
<feature type="active site" description="Proton acceptor" evidence="8">
    <location>
        <position position="52"/>
    </location>
</feature>
<comment type="function">
    <text evidence="8">The alpha subunit is responsible for the aldol cleavage of indoleglycerol phosphate to indole and glyceraldehyde 3-phosphate.</text>
</comment>
<dbReference type="InterPro" id="IPR013785">
    <property type="entry name" value="Aldolase_TIM"/>
</dbReference>
<dbReference type="GO" id="GO:0005525">
    <property type="term" value="F:GTP binding"/>
    <property type="evidence" value="ECO:0007669"/>
    <property type="project" value="InterPro"/>
</dbReference>
<evidence type="ECO:0000313" key="12">
    <source>
        <dbReference type="Proteomes" id="UP000236728"/>
    </source>
</evidence>
<organism evidence="11 12">
    <name type="scientific">Bryocella elongata</name>
    <dbReference type="NCBI Taxonomy" id="863522"/>
    <lineage>
        <taxon>Bacteria</taxon>
        <taxon>Pseudomonadati</taxon>
        <taxon>Acidobacteriota</taxon>
        <taxon>Terriglobia</taxon>
        <taxon>Terriglobales</taxon>
        <taxon>Acidobacteriaceae</taxon>
        <taxon>Bryocella</taxon>
    </lineage>
</organism>
<dbReference type="PANTHER" id="PTHR43406">
    <property type="entry name" value="TRYPTOPHAN SYNTHASE, ALPHA CHAIN"/>
    <property type="match status" value="1"/>
</dbReference>
<dbReference type="SMART" id="SM00889">
    <property type="entry name" value="EFG_IV"/>
    <property type="match status" value="1"/>
</dbReference>
<dbReference type="EMBL" id="FNVA01000005">
    <property type="protein sequence ID" value="SEG45076.1"/>
    <property type="molecule type" value="Genomic_DNA"/>
</dbReference>
<feature type="domain" description="Translation elongation factor EFG/EF2" evidence="10">
    <location>
        <begin position="106"/>
        <end position="236"/>
    </location>
</feature>
<reference evidence="11 12" key="1">
    <citation type="submission" date="2016-10" db="EMBL/GenBank/DDBJ databases">
        <authorList>
            <person name="de Groot N.N."/>
        </authorList>
    </citation>
    <scope>NUCLEOTIDE SEQUENCE [LARGE SCALE GENOMIC DNA]</scope>
    <source>
        <strain evidence="11 12">DSM 22489</strain>
    </source>
</reference>
<keyword evidence="5 8" id="KW-0057">Aromatic amino acid biosynthesis</keyword>
<proteinExistence type="inferred from homology"/>